<accession>A0ABQ3X1Y5</accession>
<comment type="caution">
    <text evidence="2">The sequence shown here is derived from an EMBL/GenBank/DDBJ whole genome shotgun (WGS) entry which is preliminary data.</text>
</comment>
<evidence type="ECO:0000313" key="3">
    <source>
        <dbReference type="Proteomes" id="UP000612282"/>
    </source>
</evidence>
<evidence type="ECO:0000313" key="2">
    <source>
        <dbReference type="EMBL" id="GID52534.1"/>
    </source>
</evidence>
<dbReference type="Proteomes" id="UP000612282">
    <property type="component" value="Unassembled WGS sequence"/>
</dbReference>
<keyword evidence="3" id="KW-1185">Reference proteome</keyword>
<gene>
    <name evidence="2" type="ORF">Aco03nite_009380</name>
</gene>
<proteinExistence type="predicted"/>
<sequence length="169" mass="18244">MDSPRSFPDQIADRAAEATHDAETRDAVRRAVLAAFGCSCAAPAGAGRCPVHGGDRREDEGEPVLTSRADSWEDDPYFDFTKLERRDGVQDNLRGATEFTRALRTDLAAALRRGRPAEDHLEQAVGHADFNGGLTAGELDAAETALAALGYSLDLLYYASNHVGDRRPT</sequence>
<feature type="compositionally biased region" description="Basic and acidic residues" evidence="1">
    <location>
        <begin position="11"/>
        <end position="23"/>
    </location>
</feature>
<organism evidence="2 3">
    <name type="scientific">Actinoplanes couchii</name>
    <dbReference type="NCBI Taxonomy" id="403638"/>
    <lineage>
        <taxon>Bacteria</taxon>
        <taxon>Bacillati</taxon>
        <taxon>Actinomycetota</taxon>
        <taxon>Actinomycetes</taxon>
        <taxon>Micromonosporales</taxon>
        <taxon>Micromonosporaceae</taxon>
        <taxon>Actinoplanes</taxon>
    </lineage>
</organism>
<dbReference type="RefSeq" id="WP_203793340.1">
    <property type="nucleotide sequence ID" value="NZ_BAAAQE010000097.1"/>
</dbReference>
<feature type="region of interest" description="Disordered" evidence="1">
    <location>
        <begin position="1"/>
        <end position="23"/>
    </location>
</feature>
<reference evidence="2 3" key="1">
    <citation type="submission" date="2021-01" db="EMBL/GenBank/DDBJ databases">
        <title>Whole genome shotgun sequence of Actinoplanes couchii NBRC 106145.</title>
        <authorList>
            <person name="Komaki H."/>
            <person name="Tamura T."/>
        </authorList>
    </citation>
    <scope>NUCLEOTIDE SEQUENCE [LARGE SCALE GENOMIC DNA]</scope>
    <source>
        <strain evidence="2 3">NBRC 106145</strain>
    </source>
</reference>
<feature type="region of interest" description="Disordered" evidence="1">
    <location>
        <begin position="44"/>
        <end position="70"/>
    </location>
</feature>
<dbReference type="EMBL" id="BOMG01000021">
    <property type="protein sequence ID" value="GID52534.1"/>
    <property type="molecule type" value="Genomic_DNA"/>
</dbReference>
<protein>
    <submittedName>
        <fullName evidence="2">Uncharacterized protein</fullName>
    </submittedName>
</protein>
<name>A0ABQ3X1Y5_9ACTN</name>
<evidence type="ECO:0000256" key="1">
    <source>
        <dbReference type="SAM" id="MobiDB-lite"/>
    </source>
</evidence>